<comment type="similarity">
    <text evidence="1">Belongs to the YciI family.</text>
</comment>
<dbReference type="AlphaFoldDB" id="A0A9W6KP62"/>
<protein>
    <recommendedName>
        <fullName evidence="2">YCII-related domain-containing protein</fullName>
    </recommendedName>
</protein>
<evidence type="ECO:0000259" key="2">
    <source>
        <dbReference type="Pfam" id="PF03795"/>
    </source>
</evidence>
<dbReference type="Pfam" id="PF03795">
    <property type="entry name" value="YCII"/>
    <property type="match status" value="1"/>
</dbReference>
<dbReference type="Proteomes" id="UP001143480">
    <property type="component" value="Unassembled WGS sequence"/>
</dbReference>
<evidence type="ECO:0000313" key="3">
    <source>
        <dbReference type="EMBL" id="GLL05582.1"/>
    </source>
</evidence>
<organism evidence="3 4">
    <name type="scientific">Dactylosporangium matsuzakiense</name>
    <dbReference type="NCBI Taxonomy" id="53360"/>
    <lineage>
        <taxon>Bacteria</taxon>
        <taxon>Bacillati</taxon>
        <taxon>Actinomycetota</taxon>
        <taxon>Actinomycetes</taxon>
        <taxon>Micromonosporales</taxon>
        <taxon>Micromonosporaceae</taxon>
        <taxon>Dactylosporangium</taxon>
    </lineage>
</organism>
<dbReference type="PANTHER" id="PTHR35174">
    <property type="entry name" value="BLL7171 PROTEIN-RELATED"/>
    <property type="match status" value="1"/>
</dbReference>
<feature type="domain" description="YCII-related" evidence="2">
    <location>
        <begin position="10"/>
        <end position="109"/>
    </location>
</feature>
<dbReference type="SUPFAM" id="SSF54909">
    <property type="entry name" value="Dimeric alpha+beta barrel"/>
    <property type="match status" value="1"/>
</dbReference>
<name>A0A9W6KP62_9ACTN</name>
<proteinExistence type="inferred from homology"/>
<reference evidence="3" key="2">
    <citation type="submission" date="2023-01" db="EMBL/GenBank/DDBJ databases">
        <authorList>
            <person name="Sun Q."/>
            <person name="Evtushenko L."/>
        </authorList>
    </citation>
    <scope>NUCLEOTIDE SEQUENCE</scope>
    <source>
        <strain evidence="3">VKM Ac-1321</strain>
    </source>
</reference>
<dbReference type="InterPro" id="IPR005545">
    <property type="entry name" value="YCII"/>
</dbReference>
<dbReference type="RefSeq" id="WP_261964353.1">
    <property type="nucleotide sequence ID" value="NZ_BAAAXA010000003.1"/>
</dbReference>
<sequence length="118" mass="12829">MKQYLLSVHYVEDAPEMSADEMETMFAATGRINDEMVAKGAWVFGGGLTTPQSATVVRIDNGATTMTDGPFVEAKEHIAGFWVLKCEDLDEALAWAEKCAAVCGPIEVRPFDELSQPA</sequence>
<gene>
    <name evidence="3" type="ORF">GCM10017581_073290</name>
</gene>
<keyword evidence="4" id="KW-1185">Reference proteome</keyword>
<evidence type="ECO:0000313" key="4">
    <source>
        <dbReference type="Proteomes" id="UP001143480"/>
    </source>
</evidence>
<dbReference type="EMBL" id="BSFP01000060">
    <property type="protein sequence ID" value="GLL05582.1"/>
    <property type="molecule type" value="Genomic_DNA"/>
</dbReference>
<dbReference type="InterPro" id="IPR011008">
    <property type="entry name" value="Dimeric_a/b-barrel"/>
</dbReference>
<comment type="caution">
    <text evidence="3">The sequence shown here is derived from an EMBL/GenBank/DDBJ whole genome shotgun (WGS) entry which is preliminary data.</text>
</comment>
<reference evidence="3" key="1">
    <citation type="journal article" date="2014" name="Int. J. Syst. Evol. Microbiol.">
        <title>Complete genome sequence of Corynebacterium casei LMG S-19264T (=DSM 44701T), isolated from a smear-ripened cheese.</title>
        <authorList>
            <consortium name="US DOE Joint Genome Institute (JGI-PGF)"/>
            <person name="Walter F."/>
            <person name="Albersmeier A."/>
            <person name="Kalinowski J."/>
            <person name="Ruckert C."/>
        </authorList>
    </citation>
    <scope>NUCLEOTIDE SEQUENCE</scope>
    <source>
        <strain evidence="3">VKM Ac-1321</strain>
    </source>
</reference>
<accession>A0A9W6KP62</accession>
<evidence type="ECO:0000256" key="1">
    <source>
        <dbReference type="ARBA" id="ARBA00007689"/>
    </source>
</evidence>
<dbReference type="Gene3D" id="3.30.70.1060">
    <property type="entry name" value="Dimeric alpha+beta barrel"/>
    <property type="match status" value="1"/>
</dbReference>
<dbReference type="PANTHER" id="PTHR35174:SF3">
    <property type="entry name" value="BLL7171 PROTEIN"/>
    <property type="match status" value="1"/>
</dbReference>